<dbReference type="OrthoDB" id="10684811at2759"/>
<dbReference type="KEGG" id="hazt:108670882"/>
<keyword evidence="2" id="KW-1185">Reference proteome</keyword>
<feature type="region of interest" description="Disordered" evidence="1">
    <location>
        <begin position="1"/>
        <end position="36"/>
    </location>
</feature>
<gene>
    <name evidence="3" type="primary">LOC108670882</name>
</gene>
<accession>A0A8B7NKQ5</accession>
<feature type="compositionally biased region" description="Low complexity" evidence="1">
    <location>
        <begin position="431"/>
        <end position="443"/>
    </location>
</feature>
<name>A0A8B7NKQ5_HYAAZ</name>
<organism evidence="2 3">
    <name type="scientific">Hyalella azteca</name>
    <name type="common">Amphipod</name>
    <dbReference type="NCBI Taxonomy" id="294128"/>
    <lineage>
        <taxon>Eukaryota</taxon>
        <taxon>Metazoa</taxon>
        <taxon>Ecdysozoa</taxon>
        <taxon>Arthropoda</taxon>
        <taxon>Crustacea</taxon>
        <taxon>Multicrustacea</taxon>
        <taxon>Malacostraca</taxon>
        <taxon>Eumalacostraca</taxon>
        <taxon>Peracarida</taxon>
        <taxon>Amphipoda</taxon>
        <taxon>Senticaudata</taxon>
        <taxon>Talitrida</taxon>
        <taxon>Talitroidea</taxon>
        <taxon>Hyalellidae</taxon>
        <taxon>Hyalella</taxon>
    </lineage>
</organism>
<feature type="region of interest" description="Disordered" evidence="1">
    <location>
        <begin position="136"/>
        <end position="176"/>
    </location>
</feature>
<dbReference type="RefSeq" id="XP_018013861.1">
    <property type="nucleotide sequence ID" value="XM_018158372.2"/>
</dbReference>
<evidence type="ECO:0000256" key="1">
    <source>
        <dbReference type="SAM" id="MobiDB-lite"/>
    </source>
</evidence>
<evidence type="ECO:0000313" key="2">
    <source>
        <dbReference type="Proteomes" id="UP000694843"/>
    </source>
</evidence>
<feature type="region of interest" description="Disordered" evidence="1">
    <location>
        <begin position="423"/>
        <end position="443"/>
    </location>
</feature>
<proteinExistence type="predicted"/>
<feature type="compositionally biased region" description="Polar residues" evidence="1">
    <location>
        <begin position="144"/>
        <end position="156"/>
    </location>
</feature>
<dbReference type="Proteomes" id="UP000694843">
    <property type="component" value="Unplaced"/>
</dbReference>
<dbReference type="GeneID" id="108670882"/>
<protein>
    <submittedName>
        <fullName evidence="3">Uncharacterized protein LOC108670882</fullName>
    </submittedName>
</protein>
<evidence type="ECO:0000313" key="3">
    <source>
        <dbReference type="RefSeq" id="XP_018013861.1"/>
    </source>
</evidence>
<reference evidence="3" key="1">
    <citation type="submission" date="2025-08" db="UniProtKB">
        <authorList>
            <consortium name="RefSeq"/>
        </authorList>
    </citation>
    <scope>IDENTIFICATION</scope>
    <source>
        <tissue evidence="3">Whole organism</tissue>
    </source>
</reference>
<sequence length="1281" mass="142039">MLKSSASVGASDPLHQPGCKFSAQGPSRKRQKSSHSIQRLAKRAFVDPWAFPVIHLDELTIEVVVQSRSTAAETNGCNHHPNPTSNNLNLAKKEAQSCNDHPKVLHVSPTKLQRTVSVSGEKLKVSTLKSDIVQEDDCEKDTGQEVSRSPTRSFDTNLIPDGSKNLPHGPLRENSNTTDRNISALVTTHFPGQDNCHVSSSYVVRTMKNDSCVKSSPILTVEEPAVHDLFSLQPNPAKTLVETSVAEDLRLHRGNSLSKDALRTKFVTSGAPKSTAMVVPIAKVPTQAIAAVRPQPASQYYILPQDQSLSVVQPSSFSMTDALTSYTFVPNVVQTPSSHFVDGGASQLQWCIPGQDSLVFVNGNNLMSEAIQICNPVNGSGLMHPVNNVPIMQPITLMPSSLPVPQHQQISFAPIVQQPGFRQAGPHNLLPRTSESCSSLPSPSRAPSSCSGAALAPSHAACVGQLKNERSSLGNFFSHNLYPKSKTEIKQPEHKHIDFSTSCFRTELGQIREFPSKQLSISAVKDWASVYSQTGSPVSIEQNEFWNVEHVGSRSKDFEPENDLKMTALENNSEISPEMIEASNSLTEETKIIHMAGCVKDLIRNILRYFPFIVEGNNIDGERYRKNGFRIMEKFCNGRVQGHTGSDVFRKFQKHFSSVVSFLHERSTRAELQFESMADFHPVYSPLLIPELFSWLMARGYLFCSEIPSFRPSFFRETRRKLRSKFQHFIADRHGTKDEFIVNSQFPAKCPHHSNSYAIFPCKCQTMNNILDHSRTSSVASTDVSPEVPITIGPTFSVAKTTLVGPLEHSPLNDLKATENFQQQTPETQVYIGESSTASPHEAPLCINSPESRHLSEDNTVLLDPPPKDLSTFNPNDIFSDFVDNSFTGIVKAFECISSLVPSVGTKHSISPISLFKESPSEDAPAQSLGSNTENAPDLSVLRCSDLACLLHAGFCSISSRRSSVKKLKCSLTDSRGATSMPQKAPFHRRVSQNVVPQFSKRFKQNEAYGYRDRFPGAVEMKSKSREKLRKTLSDIDSLRHTATKSSNTSLIPYFEFRNKMSENAMMSRRLEVGMQEVSPAQRGPLTLPGMHHRTSVQLSHLPHCKISNNDGIFKTTVGSTSPMSLSSDATSATTCHFSDDDDMEDSVIVELPNDEDAYQELRDCGYDVQKPSTSYISSQQINKSLTFTHKIFRVTGKSPNSLKKKRLEKVKLKRALLKKSRKPRIFRNVAQRAVDDIISARQPEEMPSHIIVSVQGKLFMYGEQEARPDFHVSRLESALT</sequence>